<keyword evidence="1" id="KW-0175">Coiled coil</keyword>
<organism evidence="2 3">
    <name type="scientific">Parvularcula lutaonensis</name>
    <dbReference type="NCBI Taxonomy" id="491923"/>
    <lineage>
        <taxon>Bacteria</taxon>
        <taxon>Pseudomonadati</taxon>
        <taxon>Pseudomonadota</taxon>
        <taxon>Alphaproteobacteria</taxon>
        <taxon>Parvularculales</taxon>
        <taxon>Parvularculaceae</taxon>
        <taxon>Parvularcula</taxon>
    </lineage>
</organism>
<dbReference type="EMBL" id="JBHRVA010000003">
    <property type="protein sequence ID" value="MFC3303727.1"/>
    <property type="molecule type" value="Genomic_DNA"/>
</dbReference>
<comment type="caution">
    <text evidence="2">The sequence shown here is derived from an EMBL/GenBank/DDBJ whole genome shotgun (WGS) entry which is preliminary data.</text>
</comment>
<accession>A0ABV7MFL5</accession>
<protein>
    <submittedName>
        <fullName evidence="2">Uncharacterized protein</fullName>
    </submittedName>
</protein>
<keyword evidence="3" id="KW-1185">Reference proteome</keyword>
<dbReference type="RefSeq" id="WP_378993220.1">
    <property type="nucleotide sequence ID" value="NZ_JBHRVA010000003.1"/>
</dbReference>
<sequence length="61" mass="7164">MLMQDIDRSYQRRKAVSAEREKLRRETAALVEETKKTLANTKRLIESLRKGEETIGVEEEE</sequence>
<evidence type="ECO:0000313" key="2">
    <source>
        <dbReference type="EMBL" id="MFC3303727.1"/>
    </source>
</evidence>
<evidence type="ECO:0000313" key="3">
    <source>
        <dbReference type="Proteomes" id="UP001595607"/>
    </source>
</evidence>
<dbReference type="Proteomes" id="UP001595607">
    <property type="component" value="Unassembled WGS sequence"/>
</dbReference>
<feature type="coiled-coil region" evidence="1">
    <location>
        <begin position="6"/>
        <end position="51"/>
    </location>
</feature>
<gene>
    <name evidence="2" type="ORF">ACFONP_13420</name>
</gene>
<name>A0ABV7MFL5_9PROT</name>
<evidence type="ECO:0000256" key="1">
    <source>
        <dbReference type="SAM" id="Coils"/>
    </source>
</evidence>
<proteinExistence type="predicted"/>
<reference evidence="3" key="1">
    <citation type="journal article" date="2019" name="Int. J. Syst. Evol. Microbiol.">
        <title>The Global Catalogue of Microorganisms (GCM) 10K type strain sequencing project: providing services to taxonomists for standard genome sequencing and annotation.</title>
        <authorList>
            <consortium name="The Broad Institute Genomics Platform"/>
            <consortium name="The Broad Institute Genome Sequencing Center for Infectious Disease"/>
            <person name="Wu L."/>
            <person name="Ma J."/>
        </authorList>
    </citation>
    <scope>NUCLEOTIDE SEQUENCE [LARGE SCALE GENOMIC DNA]</scope>
    <source>
        <strain evidence="3">KCTC 22245</strain>
    </source>
</reference>